<comment type="subcellular location">
    <subcellularLocation>
        <location evidence="1">Cell membrane</location>
        <topology evidence="1">Multi-pass membrane protein</topology>
    </subcellularLocation>
</comment>
<dbReference type="InterPro" id="IPR032816">
    <property type="entry name" value="VTT_dom"/>
</dbReference>
<dbReference type="GO" id="GO:0005886">
    <property type="term" value="C:plasma membrane"/>
    <property type="evidence" value="ECO:0007669"/>
    <property type="project" value="UniProtKB-SubCell"/>
</dbReference>
<keyword evidence="9" id="KW-1185">Reference proteome</keyword>
<dbReference type="Proteomes" id="UP000823588">
    <property type="component" value="Unassembled WGS sequence"/>
</dbReference>
<evidence type="ECO:0000313" key="9">
    <source>
        <dbReference type="Proteomes" id="UP000823588"/>
    </source>
</evidence>
<comment type="caution">
    <text evidence="8">The sequence shown here is derived from an EMBL/GenBank/DDBJ whole genome shotgun (WGS) entry which is preliminary data.</text>
</comment>
<feature type="domain" description="VTT" evidence="7">
    <location>
        <begin position="56"/>
        <end position="171"/>
    </location>
</feature>
<feature type="transmembrane region" description="Helical" evidence="6">
    <location>
        <begin position="154"/>
        <end position="174"/>
    </location>
</feature>
<evidence type="ECO:0000256" key="4">
    <source>
        <dbReference type="ARBA" id="ARBA00022989"/>
    </source>
</evidence>
<feature type="transmembrane region" description="Helical" evidence="6">
    <location>
        <begin position="122"/>
        <end position="142"/>
    </location>
</feature>
<keyword evidence="5 6" id="KW-0472">Membrane</keyword>
<dbReference type="OrthoDB" id="204088at2157"/>
<organism evidence="8 9">
    <name type="scientific">Halorubrum alkaliphilum</name>
    <dbReference type="NCBI Taxonomy" id="261290"/>
    <lineage>
        <taxon>Archaea</taxon>
        <taxon>Methanobacteriati</taxon>
        <taxon>Methanobacteriota</taxon>
        <taxon>Stenosarchaea group</taxon>
        <taxon>Halobacteria</taxon>
        <taxon>Halobacteriales</taxon>
        <taxon>Haloferacaceae</taxon>
        <taxon>Halorubrum</taxon>
    </lineage>
</organism>
<dbReference type="EMBL" id="JAGGKQ010000004">
    <property type="protein sequence ID" value="MBP1921886.1"/>
    <property type="molecule type" value="Genomic_DNA"/>
</dbReference>
<dbReference type="Pfam" id="PF09335">
    <property type="entry name" value="VTT_dom"/>
    <property type="match status" value="1"/>
</dbReference>
<dbReference type="InterPro" id="IPR051311">
    <property type="entry name" value="DedA_domain"/>
</dbReference>
<evidence type="ECO:0000313" key="8">
    <source>
        <dbReference type="EMBL" id="MBP1921886.1"/>
    </source>
</evidence>
<evidence type="ECO:0000259" key="7">
    <source>
        <dbReference type="Pfam" id="PF09335"/>
    </source>
</evidence>
<evidence type="ECO:0000256" key="6">
    <source>
        <dbReference type="SAM" id="Phobius"/>
    </source>
</evidence>
<protein>
    <submittedName>
        <fullName evidence="8">Membrane protein DedA with SNARE-associated domain</fullName>
    </submittedName>
</protein>
<gene>
    <name evidence="8" type="ORF">J2751_000883</name>
</gene>
<name>A0A8T4GCP6_9EURY</name>
<evidence type="ECO:0000256" key="3">
    <source>
        <dbReference type="ARBA" id="ARBA00022692"/>
    </source>
</evidence>
<proteinExistence type="predicted"/>
<keyword evidence="2" id="KW-1003">Cell membrane</keyword>
<feature type="transmembrane region" description="Helical" evidence="6">
    <location>
        <begin position="21"/>
        <end position="40"/>
    </location>
</feature>
<sequence>MSVSNRLPADYDTMIDALGDAALSVLLEFGLPALFVVFVLKGALVGKPLPTSVLLPGYLLAVSASDLLVAAAIGVASAGYVTGQVMLFLSARRYGPGFTDATGWIRVSEVRLERANRWFRRYGGASVFVTNLVPYVGSFVLIPAGIARYPFGRVVVHATVSTVLNYVLIVWLVLGSLELVTGI</sequence>
<accession>A0A8T4GCP6</accession>
<dbReference type="AlphaFoldDB" id="A0A8T4GCP6"/>
<keyword evidence="3 6" id="KW-0812">Transmembrane</keyword>
<reference evidence="8" key="1">
    <citation type="submission" date="2021-03" db="EMBL/GenBank/DDBJ databases">
        <title>Genomic Encyclopedia of Type Strains, Phase IV (KMG-IV): sequencing the most valuable type-strain genomes for metagenomic binning, comparative biology and taxonomic classification.</title>
        <authorList>
            <person name="Goeker M."/>
        </authorList>
    </citation>
    <scope>NUCLEOTIDE SEQUENCE</scope>
    <source>
        <strain evidence="8">DSM 23564</strain>
    </source>
</reference>
<feature type="transmembrane region" description="Helical" evidence="6">
    <location>
        <begin position="60"/>
        <end position="83"/>
    </location>
</feature>
<keyword evidence="4 6" id="KW-1133">Transmembrane helix</keyword>
<evidence type="ECO:0000256" key="2">
    <source>
        <dbReference type="ARBA" id="ARBA00022475"/>
    </source>
</evidence>
<evidence type="ECO:0000256" key="5">
    <source>
        <dbReference type="ARBA" id="ARBA00023136"/>
    </source>
</evidence>
<dbReference type="PANTHER" id="PTHR42709">
    <property type="entry name" value="ALKALINE PHOSPHATASE LIKE PROTEIN"/>
    <property type="match status" value="1"/>
</dbReference>
<evidence type="ECO:0000256" key="1">
    <source>
        <dbReference type="ARBA" id="ARBA00004651"/>
    </source>
</evidence>
<dbReference type="PANTHER" id="PTHR42709:SF6">
    <property type="entry name" value="UNDECAPRENYL PHOSPHATE TRANSPORTER A"/>
    <property type="match status" value="1"/>
</dbReference>
<dbReference type="RefSeq" id="WP_209483520.1">
    <property type="nucleotide sequence ID" value="NZ_JAGGKQ010000004.1"/>
</dbReference>